<accession>A0A392T5W5</accession>
<name>A0A392T5W5_9FABA</name>
<dbReference type="Proteomes" id="UP000265520">
    <property type="component" value="Unassembled WGS sequence"/>
</dbReference>
<sequence length="63" mass="6772">EEGVMELVELSKIPMIVGSKRFFGSTERCTPGAEEGGESCGGYLKSYGSGMQDLHEGGRHYEG</sequence>
<protein>
    <submittedName>
        <fullName evidence="1">Uncharacterized protein</fullName>
    </submittedName>
</protein>
<evidence type="ECO:0000313" key="2">
    <source>
        <dbReference type="Proteomes" id="UP000265520"/>
    </source>
</evidence>
<proteinExistence type="predicted"/>
<evidence type="ECO:0000313" key="1">
    <source>
        <dbReference type="EMBL" id="MCI55675.1"/>
    </source>
</evidence>
<reference evidence="1 2" key="1">
    <citation type="journal article" date="2018" name="Front. Plant Sci.">
        <title>Red Clover (Trifolium pratense) and Zigzag Clover (T. medium) - A Picture of Genomic Similarities and Differences.</title>
        <authorList>
            <person name="Dluhosova J."/>
            <person name="Istvanek J."/>
            <person name="Nedelnik J."/>
            <person name="Repkova J."/>
        </authorList>
    </citation>
    <scope>NUCLEOTIDE SEQUENCE [LARGE SCALE GENOMIC DNA]</scope>
    <source>
        <strain evidence="2">cv. 10/8</strain>
        <tissue evidence="1">Leaf</tissue>
    </source>
</reference>
<comment type="caution">
    <text evidence="1">The sequence shown here is derived from an EMBL/GenBank/DDBJ whole genome shotgun (WGS) entry which is preliminary data.</text>
</comment>
<dbReference type="EMBL" id="LXQA010500001">
    <property type="protein sequence ID" value="MCI55675.1"/>
    <property type="molecule type" value="Genomic_DNA"/>
</dbReference>
<feature type="non-terminal residue" evidence="1">
    <location>
        <position position="1"/>
    </location>
</feature>
<organism evidence="1 2">
    <name type="scientific">Trifolium medium</name>
    <dbReference type="NCBI Taxonomy" id="97028"/>
    <lineage>
        <taxon>Eukaryota</taxon>
        <taxon>Viridiplantae</taxon>
        <taxon>Streptophyta</taxon>
        <taxon>Embryophyta</taxon>
        <taxon>Tracheophyta</taxon>
        <taxon>Spermatophyta</taxon>
        <taxon>Magnoliopsida</taxon>
        <taxon>eudicotyledons</taxon>
        <taxon>Gunneridae</taxon>
        <taxon>Pentapetalae</taxon>
        <taxon>rosids</taxon>
        <taxon>fabids</taxon>
        <taxon>Fabales</taxon>
        <taxon>Fabaceae</taxon>
        <taxon>Papilionoideae</taxon>
        <taxon>50 kb inversion clade</taxon>
        <taxon>NPAAA clade</taxon>
        <taxon>Hologalegina</taxon>
        <taxon>IRL clade</taxon>
        <taxon>Trifolieae</taxon>
        <taxon>Trifolium</taxon>
    </lineage>
</organism>
<keyword evidence="2" id="KW-1185">Reference proteome</keyword>
<dbReference type="AlphaFoldDB" id="A0A392T5W5"/>